<proteinExistence type="predicted"/>
<sequence length="177" mass="19299">MSESSTGGDTVVLSITNNDGEAPLLIPQLASNLMDLHSLVFVSTLATFFEWEELKLGEPRSFKSVYEGALSASLGFNVEKLSYNSPLDVVVAAKTAIPVAVESASRLVKLVSAIEDLRVKHARTNNEVLAENIIRDELKLERFSKKQISKAERDMLQSAIAGAARAADRIAYIHVQL</sequence>
<accession>A0A6H0S2D5</accession>
<dbReference type="EMBL" id="CP038799">
    <property type="protein sequence ID" value="QIV81742.1"/>
    <property type="molecule type" value="Genomic_DNA"/>
</dbReference>
<dbReference type="AlphaFoldDB" id="A0A6H0S2D5"/>
<keyword evidence="2" id="KW-1185">Reference proteome</keyword>
<evidence type="ECO:0000313" key="1">
    <source>
        <dbReference type="EMBL" id="QIV81742.1"/>
    </source>
</evidence>
<organism evidence="1 2">
    <name type="scientific">Mycolicibacterium frederiksbergense</name>
    <dbReference type="NCBI Taxonomy" id="117567"/>
    <lineage>
        <taxon>Bacteria</taxon>
        <taxon>Bacillati</taxon>
        <taxon>Actinomycetota</taxon>
        <taxon>Actinomycetes</taxon>
        <taxon>Mycobacteriales</taxon>
        <taxon>Mycobacteriaceae</taxon>
        <taxon>Mycolicibacterium</taxon>
    </lineage>
</organism>
<dbReference type="KEGG" id="mfre:EXE63_13240"/>
<reference evidence="1 2" key="1">
    <citation type="submission" date="2019-04" db="EMBL/GenBank/DDBJ databases">
        <title>Draft, Whole-Genome Sequence of the Anthracene-degrading Mycobacterium frederiksbergense LB501T, Isolated from a Polycyclic Aromatic Hydrocarbon (PAH)-Contaminated Soil.</title>
        <authorList>
            <person name="Augelletti F."/>
        </authorList>
    </citation>
    <scope>NUCLEOTIDE SEQUENCE [LARGE SCALE GENOMIC DNA]</scope>
    <source>
        <strain evidence="1 2">LB 501T</strain>
    </source>
</reference>
<dbReference type="RefSeq" id="WP_168142297.1">
    <property type="nucleotide sequence ID" value="NZ_CP038799.1"/>
</dbReference>
<protein>
    <submittedName>
        <fullName evidence="1">Uncharacterized protein</fullName>
    </submittedName>
</protein>
<evidence type="ECO:0000313" key="2">
    <source>
        <dbReference type="Proteomes" id="UP000501849"/>
    </source>
</evidence>
<gene>
    <name evidence="1" type="ORF">EXE63_13240</name>
</gene>
<name>A0A6H0S2D5_9MYCO</name>
<dbReference type="Proteomes" id="UP000501849">
    <property type="component" value="Chromosome"/>
</dbReference>